<protein>
    <submittedName>
        <fullName evidence="1">Uncharacterized protein</fullName>
    </submittedName>
</protein>
<evidence type="ECO:0000313" key="1">
    <source>
        <dbReference type="EMBL" id="GAI42824.1"/>
    </source>
</evidence>
<proteinExistence type="predicted"/>
<dbReference type="EMBL" id="BARV01030566">
    <property type="protein sequence ID" value="GAI42824.1"/>
    <property type="molecule type" value="Genomic_DNA"/>
</dbReference>
<sequence length="211" mass="22978">MRRKARLVALLVLGLCLVAVGSASAMSPDPERPEMLVSEDPVEGWLDGSGGGAFAYYAIDYPGDGSVITIRLKFSPHDPVARLGVGFNVYGPHGYQIGSGEPTQDPDLLRLRWADRNPALWLIQVYNYIPDMTLSYNIAVRGLPYPPATPVYGTLTGNAAGAFDYYNIDYPGDERTLEMKLTFSPDMQGEAVGFNVYGPDERRIAKGGPTE</sequence>
<gene>
    <name evidence="1" type="ORF">S06H3_48535</name>
</gene>
<reference evidence="1" key="1">
    <citation type="journal article" date="2014" name="Front. Microbiol.">
        <title>High frequency of phylogenetically diverse reductive dehalogenase-homologous genes in deep subseafloor sedimentary metagenomes.</title>
        <authorList>
            <person name="Kawai M."/>
            <person name="Futagami T."/>
            <person name="Toyoda A."/>
            <person name="Takaki Y."/>
            <person name="Nishi S."/>
            <person name="Hori S."/>
            <person name="Arai W."/>
            <person name="Tsubouchi T."/>
            <person name="Morono Y."/>
            <person name="Uchiyama I."/>
            <person name="Ito T."/>
            <person name="Fujiyama A."/>
            <person name="Inagaki F."/>
            <person name="Takami H."/>
        </authorList>
    </citation>
    <scope>NUCLEOTIDE SEQUENCE</scope>
    <source>
        <strain evidence="1">Expedition CK06-06</strain>
    </source>
</reference>
<comment type="caution">
    <text evidence="1">The sequence shown here is derived from an EMBL/GenBank/DDBJ whole genome shotgun (WGS) entry which is preliminary data.</text>
</comment>
<organism evidence="1">
    <name type="scientific">marine sediment metagenome</name>
    <dbReference type="NCBI Taxonomy" id="412755"/>
    <lineage>
        <taxon>unclassified sequences</taxon>
        <taxon>metagenomes</taxon>
        <taxon>ecological metagenomes</taxon>
    </lineage>
</organism>
<feature type="non-terminal residue" evidence="1">
    <location>
        <position position="211"/>
    </location>
</feature>
<name>X1QHS5_9ZZZZ</name>
<accession>X1QHS5</accession>
<dbReference type="AlphaFoldDB" id="X1QHS5"/>